<keyword evidence="4" id="KW-1185">Reference proteome</keyword>
<gene>
    <name evidence="3" type="ORF">X777_04580</name>
</gene>
<dbReference type="Proteomes" id="UP000053097">
    <property type="component" value="Unassembled WGS sequence"/>
</dbReference>
<feature type="region of interest" description="Disordered" evidence="1">
    <location>
        <begin position="28"/>
        <end position="67"/>
    </location>
</feature>
<feature type="region of interest" description="Disordered" evidence="1">
    <location>
        <begin position="158"/>
        <end position="184"/>
    </location>
</feature>
<evidence type="ECO:0000256" key="2">
    <source>
        <dbReference type="SAM" id="SignalP"/>
    </source>
</evidence>
<reference evidence="3 4" key="1">
    <citation type="journal article" date="2014" name="Curr. Biol.">
        <title>The genome of the clonal raider ant Cerapachys biroi.</title>
        <authorList>
            <person name="Oxley P.R."/>
            <person name="Ji L."/>
            <person name="Fetter-Pruneda I."/>
            <person name="McKenzie S.K."/>
            <person name="Li C."/>
            <person name="Hu H."/>
            <person name="Zhang G."/>
            <person name="Kronauer D.J."/>
        </authorList>
    </citation>
    <scope>NUCLEOTIDE SEQUENCE [LARGE SCALE GENOMIC DNA]</scope>
</reference>
<feature type="signal peptide" evidence="2">
    <location>
        <begin position="1"/>
        <end position="22"/>
    </location>
</feature>
<evidence type="ECO:0000313" key="3">
    <source>
        <dbReference type="EMBL" id="EZA62871.1"/>
    </source>
</evidence>
<feature type="compositionally biased region" description="Basic and acidic residues" evidence="1">
    <location>
        <begin position="321"/>
        <end position="343"/>
    </location>
</feature>
<organism evidence="3 4">
    <name type="scientific">Ooceraea biroi</name>
    <name type="common">Clonal raider ant</name>
    <name type="synonym">Cerapachys biroi</name>
    <dbReference type="NCBI Taxonomy" id="2015173"/>
    <lineage>
        <taxon>Eukaryota</taxon>
        <taxon>Metazoa</taxon>
        <taxon>Ecdysozoa</taxon>
        <taxon>Arthropoda</taxon>
        <taxon>Hexapoda</taxon>
        <taxon>Insecta</taxon>
        <taxon>Pterygota</taxon>
        <taxon>Neoptera</taxon>
        <taxon>Endopterygota</taxon>
        <taxon>Hymenoptera</taxon>
        <taxon>Apocrita</taxon>
        <taxon>Aculeata</taxon>
        <taxon>Formicoidea</taxon>
        <taxon>Formicidae</taxon>
        <taxon>Dorylinae</taxon>
        <taxon>Ooceraea</taxon>
    </lineage>
</organism>
<protein>
    <submittedName>
        <fullName evidence="3">Uncharacterized protein</fullName>
    </submittedName>
</protein>
<feature type="region of interest" description="Disordered" evidence="1">
    <location>
        <begin position="243"/>
        <end position="428"/>
    </location>
</feature>
<feature type="compositionally biased region" description="Acidic residues" evidence="1">
    <location>
        <begin position="174"/>
        <end position="184"/>
    </location>
</feature>
<feature type="compositionally biased region" description="Acidic residues" evidence="1">
    <location>
        <begin position="285"/>
        <end position="320"/>
    </location>
</feature>
<feature type="compositionally biased region" description="Basic and acidic residues" evidence="1">
    <location>
        <begin position="353"/>
        <end position="378"/>
    </location>
</feature>
<feature type="compositionally biased region" description="Basic residues" evidence="1">
    <location>
        <begin position="45"/>
        <end position="63"/>
    </location>
</feature>
<name>A0A026X4B4_OOCBI</name>
<evidence type="ECO:0000313" key="4">
    <source>
        <dbReference type="Proteomes" id="UP000053097"/>
    </source>
</evidence>
<feature type="compositionally biased region" description="Basic and acidic residues" evidence="1">
    <location>
        <begin position="257"/>
        <end position="271"/>
    </location>
</feature>
<proteinExistence type="predicted"/>
<dbReference type="EMBL" id="KK107013">
    <property type="protein sequence ID" value="EZA62871.1"/>
    <property type="molecule type" value="Genomic_DNA"/>
</dbReference>
<dbReference type="AlphaFoldDB" id="A0A026X4B4"/>
<sequence length="521" mass="61976">MTRDRRLLLLLGLLMAYGMLAAECRHRQREDAAVATTTTRTTEARHRHRHRHESSNRNHHHDRRSWQNVDEYEYDGDSEDPIDEDDSYETRLYYDRPRLSSRHQAAQRSYHDRMFEPRYPPRYYGGGYHTGNGWYDEDDGRRRIPSRYNTRYHRYRGSRTHRRPAYPRDREVSDLNDDSEEDFDYDRPHRYIENDEADKWREWWRNTRRRASFRRDWRNKMNAGYRGARRHRLGDRDEMPRWMDDWRRKGGSNSSESQRRFSKDEPAKKSEEDEDYEDHGGLEEGDKDEDEDEIWKDIDDEENEEKEKEEEEEEEEELDNDFYKSETKPPLKTYEDIIRRLTSDDPTTPRTTIKRDYRNTETSRHIKRDGYRNPKFLEPRNVSRPVDPFATTSNYFAPSRRTVESSAVKSAGHKPPKNAIGATVKNNDRQEGKIVAKINDTQAKTKSLEQDYDEYLNAPDNEKEEDLAKAGVDDDSGMQADVTNTKNPLNCSVVCSMPSEEPGVVKSVTIELSSRYRPCRD</sequence>
<keyword evidence="2" id="KW-0732">Signal</keyword>
<dbReference type="OrthoDB" id="6370328at2759"/>
<feature type="region of interest" description="Disordered" evidence="1">
    <location>
        <begin position="457"/>
        <end position="488"/>
    </location>
</feature>
<feature type="chain" id="PRO_5001541562" evidence="2">
    <location>
        <begin position="23"/>
        <end position="521"/>
    </location>
</feature>
<accession>A0A026X4B4</accession>
<dbReference type="OMA" id="GNGWYDE"/>
<evidence type="ECO:0000256" key="1">
    <source>
        <dbReference type="SAM" id="MobiDB-lite"/>
    </source>
</evidence>